<evidence type="ECO:0000256" key="1">
    <source>
        <dbReference type="ARBA" id="ARBA00004651"/>
    </source>
</evidence>
<sequence>MSDITAPPPALSKRLGGLTATGIVLIVLVLAVVLGSVLTAVEGRNFFSTGNLRDILAATSVLGFIAIGQTLVILGGSLDLSVPFVASLTGVVAAGIMAGETGNVAPALLAAVGLAAAIGFVNGVVVSLLHVHGFIATLGMGLIISGYIASNYQGNTGSAPRSFRLIGISFIGPIPVSTLIMLGCALLAILLLRRTRTGHHLYAVGGNPEVARLSGVRTSVPIITAHVLCSVLAAFAGLLLLARLSVGNPTIGSQGQYDLMSIAAVVLGGTLLAGGKGNITGTIAGVAIFAVMDNVMAVMEVAPFLRDVVRGAVIVAAVAVYARRSIDRRPARFERPGVLDAALQEAR</sequence>
<keyword evidence="8" id="KW-1185">Reference proteome</keyword>
<feature type="transmembrane region" description="Helical" evidence="6">
    <location>
        <begin position="20"/>
        <end position="43"/>
    </location>
</feature>
<keyword evidence="5 6" id="KW-0472">Membrane</keyword>
<dbReference type="Proteomes" id="UP001596072">
    <property type="component" value="Unassembled WGS sequence"/>
</dbReference>
<accession>A0ABW0ZCL4</accession>
<feature type="transmembrane region" description="Helical" evidence="6">
    <location>
        <begin position="131"/>
        <end position="149"/>
    </location>
</feature>
<gene>
    <name evidence="7" type="ORF">ACFPQB_06645</name>
</gene>
<comment type="caution">
    <text evidence="7">The sequence shown here is derived from an EMBL/GenBank/DDBJ whole genome shotgun (WGS) entry which is preliminary data.</text>
</comment>
<feature type="transmembrane region" description="Helical" evidence="6">
    <location>
        <begin position="222"/>
        <end position="241"/>
    </location>
</feature>
<dbReference type="RefSeq" id="WP_206056457.1">
    <property type="nucleotide sequence ID" value="NZ_JBHSNS010000002.1"/>
</dbReference>
<reference evidence="8" key="1">
    <citation type="journal article" date="2019" name="Int. J. Syst. Evol. Microbiol.">
        <title>The Global Catalogue of Microorganisms (GCM) 10K type strain sequencing project: providing services to taxonomists for standard genome sequencing and annotation.</title>
        <authorList>
            <consortium name="The Broad Institute Genomics Platform"/>
            <consortium name="The Broad Institute Genome Sequencing Center for Infectious Disease"/>
            <person name="Wu L."/>
            <person name="Ma J."/>
        </authorList>
    </citation>
    <scope>NUCLEOTIDE SEQUENCE [LARGE SCALE GENOMIC DNA]</scope>
    <source>
        <strain evidence="8">YIM 94188</strain>
    </source>
</reference>
<dbReference type="PANTHER" id="PTHR32196:SF72">
    <property type="entry name" value="RIBOSE IMPORT PERMEASE PROTEIN RBSC"/>
    <property type="match status" value="1"/>
</dbReference>
<dbReference type="CDD" id="cd06579">
    <property type="entry name" value="TM_PBP1_transp_AraH_like"/>
    <property type="match status" value="1"/>
</dbReference>
<feature type="transmembrane region" description="Helical" evidence="6">
    <location>
        <begin position="170"/>
        <end position="192"/>
    </location>
</feature>
<keyword evidence="3 6" id="KW-0812">Transmembrane</keyword>
<dbReference type="Pfam" id="PF02653">
    <property type="entry name" value="BPD_transp_2"/>
    <property type="match status" value="1"/>
</dbReference>
<organism evidence="7 8">
    <name type="scientific">Nocardioides vastitatis</name>
    <dbReference type="NCBI Taxonomy" id="2568655"/>
    <lineage>
        <taxon>Bacteria</taxon>
        <taxon>Bacillati</taxon>
        <taxon>Actinomycetota</taxon>
        <taxon>Actinomycetes</taxon>
        <taxon>Propionibacteriales</taxon>
        <taxon>Nocardioidaceae</taxon>
        <taxon>Nocardioides</taxon>
    </lineage>
</organism>
<keyword evidence="2" id="KW-1003">Cell membrane</keyword>
<comment type="subcellular location">
    <subcellularLocation>
        <location evidence="1">Cell membrane</location>
        <topology evidence="1">Multi-pass membrane protein</topology>
    </subcellularLocation>
</comment>
<evidence type="ECO:0000313" key="8">
    <source>
        <dbReference type="Proteomes" id="UP001596072"/>
    </source>
</evidence>
<feature type="transmembrane region" description="Helical" evidence="6">
    <location>
        <begin position="55"/>
        <end position="74"/>
    </location>
</feature>
<dbReference type="InterPro" id="IPR001851">
    <property type="entry name" value="ABC_transp_permease"/>
</dbReference>
<protein>
    <submittedName>
        <fullName evidence="7">ABC transporter permease</fullName>
    </submittedName>
</protein>
<keyword evidence="4 6" id="KW-1133">Transmembrane helix</keyword>
<dbReference type="EMBL" id="JBHSNS010000002">
    <property type="protein sequence ID" value="MFC5728591.1"/>
    <property type="molecule type" value="Genomic_DNA"/>
</dbReference>
<evidence type="ECO:0000256" key="5">
    <source>
        <dbReference type="ARBA" id="ARBA00023136"/>
    </source>
</evidence>
<evidence type="ECO:0000256" key="4">
    <source>
        <dbReference type="ARBA" id="ARBA00022989"/>
    </source>
</evidence>
<evidence type="ECO:0000256" key="2">
    <source>
        <dbReference type="ARBA" id="ARBA00022475"/>
    </source>
</evidence>
<name>A0ABW0ZCL4_9ACTN</name>
<evidence type="ECO:0000313" key="7">
    <source>
        <dbReference type="EMBL" id="MFC5728591.1"/>
    </source>
</evidence>
<evidence type="ECO:0000256" key="3">
    <source>
        <dbReference type="ARBA" id="ARBA00022692"/>
    </source>
</evidence>
<dbReference type="PANTHER" id="PTHR32196">
    <property type="entry name" value="ABC TRANSPORTER PERMEASE PROTEIN YPHD-RELATED-RELATED"/>
    <property type="match status" value="1"/>
</dbReference>
<evidence type="ECO:0000256" key="6">
    <source>
        <dbReference type="SAM" id="Phobius"/>
    </source>
</evidence>
<feature type="transmembrane region" description="Helical" evidence="6">
    <location>
        <begin position="262"/>
        <end position="292"/>
    </location>
</feature>
<proteinExistence type="predicted"/>
<feature type="transmembrane region" description="Helical" evidence="6">
    <location>
        <begin position="105"/>
        <end position="125"/>
    </location>
</feature>